<reference evidence="2" key="2">
    <citation type="submission" date="2016-05" db="EMBL/GenBank/DDBJ databases">
        <authorList>
            <person name="Lavstsen T."/>
            <person name="Jespersen J.S."/>
        </authorList>
    </citation>
    <scope>NUCLEOTIDE SEQUENCE [LARGE SCALE GENOMIC DNA]</scope>
</reference>
<reference evidence="4 5" key="1">
    <citation type="submission" date="2016-05" db="EMBL/GenBank/DDBJ databases">
        <authorList>
            <person name="Naeem Raeece"/>
        </authorList>
    </citation>
    <scope>NUCLEOTIDE SEQUENCE [LARGE SCALE GENOMIC DNA]</scope>
</reference>
<evidence type="ECO:0000313" key="2">
    <source>
        <dbReference type="EMBL" id="SBS79995.1"/>
    </source>
</evidence>
<gene>
    <name evidence="3" type="ORF">POVCU1_069140</name>
    <name evidence="2" type="ORF">POVCU2_0001850</name>
</gene>
<accession>A0A1A8VIJ6</accession>
<keyword evidence="1" id="KW-0472">Membrane</keyword>
<protein>
    <submittedName>
        <fullName evidence="2">PIR Superfamily Protein</fullName>
    </submittedName>
</protein>
<evidence type="ECO:0000313" key="4">
    <source>
        <dbReference type="Proteomes" id="UP000078546"/>
    </source>
</evidence>
<dbReference type="Proteomes" id="UP000078546">
    <property type="component" value="Unassembled WGS sequence"/>
</dbReference>
<dbReference type="EMBL" id="FLQV01002694">
    <property type="protein sequence ID" value="SBT01732.1"/>
    <property type="molecule type" value="Genomic_DNA"/>
</dbReference>
<dbReference type="AlphaFoldDB" id="A0A1A8VIJ6"/>
<dbReference type="Proteomes" id="UP000078560">
    <property type="component" value="Unassembled WGS sequence"/>
</dbReference>
<feature type="transmembrane region" description="Helical" evidence="1">
    <location>
        <begin position="142"/>
        <end position="159"/>
    </location>
</feature>
<name>A0A1A8VIJ6_PLAOA</name>
<evidence type="ECO:0000313" key="3">
    <source>
        <dbReference type="EMBL" id="SBT01732.1"/>
    </source>
</evidence>
<evidence type="ECO:0000256" key="1">
    <source>
        <dbReference type="SAM" id="Phobius"/>
    </source>
</evidence>
<keyword evidence="1" id="KW-0812">Transmembrane</keyword>
<organism evidence="2 5">
    <name type="scientific">Plasmodium ovale curtisi</name>
    <dbReference type="NCBI Taxonomy" id="864141"/>
    <lineage>
        <taxon>Eukaryota</taxon>
        <taxon>Sar</taxon>
        <taxon>Alveolata</taxon>
        <taxon>Apicomplexa</taxon>
        <taxon>Aconoidasida</taxon>
        <taxon>Haemosporida</taxon>
        <taxon>Plasmodiidae</taxon>
        <taxon>Plasmodium</taxon>
        <taxon>Plasmodium (Plasmodium)</taxon>
    </lineage>
</organism>
<keyword evidence="1" id="KW-1133">Transmembrane helix</keyword>
<proteinExistence type="predicted"/>
<evidence type="ECO:0000313" key="5">
    <source>
        <dbReference type="Proteomes" id="UP000078560"/>
    </source>
</evidence>
<sequence length="207" mass="23796">MGNKFDCATRSNTNYTQCNYIVNSNFNGSHSLIKCCASVFMYLQHINSNNSYIYTPVRCEYLNYWLHHNVPKINEITDHIKKFYNKLIKAYNSCSPNLNVCHRNGVNTEKEADDLNVMLQVEEDSSNFSTVPVVEGPGVNTSNILIPKVLILFLFFIFYKRPLIERKKKMLNSSCEKALHLASTPNSLQSKYQNDLFNAHHNSLNNS</sequence>
<dbReference type="EMBL" id="FLQU01000023">
    <property type="protein sequence ID" value="SBS79995.1"/>
    <property type="molecule type" value="Genomic_DNA"/>
</dbReference>